<organism evidence="2 3">
    <name type="scientific">Ophiocordyceps polyrhachis-furcata BCC 54312</name>
    <dbReference type="NCBI Taxonomy" id="1330021"/>
    <lineage>
        <taxon>Eukaryota</taxon>
        <taxon>Fungi</taxon>
        <taxon>Dikarya</taxon>
        <taxon>Ascomycota</taxon>
        <taxon>Pezizomycotina</taxon>
        <taxon>Sordariomycetes</taxon>
        <taxon>Hypocreomycetidae</taxon>
        <taxon>Hypocreales</taxon>
        <taxon>Ophiocordycipitaceae</taxon>
        <taxon>Ophiocordyceps</taxon>
    </lineage>
</organism>
<evidence type="ECO:0000313" key="2">
    <source>
        <dbReference type="EMBL" id="RCI15834.1"/>
    </source>
</evidence>
<feature type="region of interest" description="Disordered" evidence="1">
    <location>
        <begin position="191"/>
        <end position="239"/>
    </location>
</feature>
<name>A0A367LN20_9HYPO</name>
<protein>
    <submittedName>
        <fullName evidence="2">Uncharacterized protein</fullName>
    </submittedName>
</protein>
<evidence type="ECO:0000256" key="1">
    <source>
        <dbReference type="SAM" id="MobiDB-lite"/>
    </source>
</evidence>
<dbReference type="Proteomes" id="UP000253664">
    <property type="component" value="Unassembled WGS sequence"/>
</dbReference>
<gene>
    <name evidence="2" type="ORF">L249_2484</name>
</gene>
<dbReference type="AlphaFoldDB" id="A0A367LN20"/>
<comment type="caution">
    <text evidence="2">The sequence shown here is derived from an EMBL/GenBank/DDBJ whole genome shotgun (WGS) entry which is preliminary data.</text>
</comment>
<dbReference type="OrthoDB" id="5041951at2759"/>
<dbReference type="STRING" id="1330021.A0A367LN20"/>
<proteinExistence type="predicted"/>
<sequence length="261" mass="30160">MRHVPVNVINEDSSYCEPNWASVEDFLAGEEHEEKEKRKYKELADGNPSNKIYAEKYKNHLDNVSKFRRIRDIFGPGSTYHPNQLVAKCHLPPAGLCEKEIMYRLACKVSELRTLQEKRYLIMDPWDFLRWRIATKVQEHLSHPGDRAHSFIKSVIMRLWDANDGSNRNTYADPFMRKAAMLAADLSNCSKRYNKGKTGRRPTKKSTTGLKRGRPKAPTLEEAREAKRRARRERLAAQPATQIYSGVNAFIANRKRAQSTK</sequence>
<dbReference type="EMBL" id="LKCN02000001">
    <property type="protein sequence ID" value="RCI15834.1"/>
    <property type="molecule type" value="Genomic_DNA"/>
</dbReference>
<feature type="compositionally biased region" description="Basic residues" evidence="1">
    <location>
        <begin position="192"/>
        <end position="204"/>
    </location>
</feature>
<keyword evidence="3" id="KW-1185">Reference proteome</keyword>
<reference evidence="2 3" key="1">
    <citation type="journal article" date="2015" name="BMC Genomics">
        <title>Insights from the genome of Ophiocordyceps polyrhachis-furcata to pathogenicity and host specificity in insect fungi.</title>
        <authorList>
            <person name="Wichadakul D."/>
            <person name="Kobmoo N."/>
            <person name="Ingsriswang S."/>
            <person name="Tangphatsornruang S."/>
            <person name="Chantasingh D."/>
            <person name="Luangsa-ard J.J."/>
            <person name="Eurwilaichitr L."/>
        </authorList>
    </citation>
    <scope>NUCLEOTIDE SEQUENCE [LARGE SCALE GENOMIC DNA]</scope>
    <source>
        <strain evidence="2 3">BCC 54312</strain>
    </source>
</reference>
<accession>A0A367LN20</accession>
<evidence type="ECO:0000313" key="3">
    <source>
        <dbReference type="Proteomes" id="UP000253664"/>
    </source>
</evidence>